<protein>
    <submittedName>
        <fullName evidence="2">Uncharacterized protein</fullName>
    </submittedName>
</protein>
<dbReference type="Proteomes" id="UP000182658">
    <property type="component" value="Unassembled WGS sequence"/>
</dbReference>
<dbReference type="InParanoid" id="A0A1J7IVG7"/>
<evidence type="ECO:0000313" key="3">
    <source>
        <dbReference type="Proteomes" id="UP000182658"/>
    </source>
</evidence>
<keyword evidence="3" id="KW-1185">Reference proteome</keyword>
<evidence type="ECO:0000313" key="2">
    <source>
        <dbReference type="EMBL" id="OIW25097.1"/>
    </source>
</evidence>
<gene>
    <name evidence="2" type="ORF">CONLIGDRAFT_684970</name>
</gene>
<dbReference type="AlphaFoldDB" id="A0A1J7IVG7"/>
<dbReference type="EMBL" id="KV875102">
    <property type="protein sequence ID" value="OIW25097.1"/>
    <property type="molecule type" value="Genomic_DNA"/>
</dbReference>
<name>A0A1J7IVG7_9PEZI</name>
<feature type="region of interest" description="Disordered" evidence="1">
    <location>
        <begin position="106"/>
        <end position="129"/>
    </location>
</feature>
<reference evidence="2 3" key="1">
    <citation type="submission" date="2016-10" db="EMBL/GenBank/DDBJ databases">
        <title>Draft genome sequence of Coniochaeta ligniaria NRRL30616, a lignocellulolytic fungus for bioabatement of inhibitors in plant biomass hydrolysates.</title>
        <authorList>
            <consortium name="DOE Joint Genome Institute"/>
            <person name="Jimenez D.J."/>
            <person name="Hector R.E."/>
            <person name="Riley R."/>
            <person name="Sun H."/>
            <person name="Grigoriev I.V."/>
            <person name="Van Elsas J.D."/>
            <person name="Nichols N.N."/>
        </authorList>
    </citation>
    <scope>NUCLEOTIDE SEQUENCE [LARGE SCALE GENOMIC DNA]</scope>
    <source>
        <strain evidence="2 3">NRRL 30616</strain>
    </source>
</reference>
<proteinExistence type="predicted"/>
<sequence length="165" mass="17998">MASTFFLRIPETQYLICHQCSSLVVSSRIGLDEHAKARYPNMQSTDASHAAEAALSEVTPAAESDNMSILWKIFYPRSPIAPWARLSSVPGQRCEELPVAPIKATLSDNSEAVSSPAAPQQPPQPVVDDERYAAMVKRALAKEAKDIEAQVTGASEERDIAWSTE</sequence>
<organism evidence="2 3">
    <name type="scientific">Coniochaeta ligniaria NRRL 30616</name>
    <dbReference type="NCBI Taxonomy" id="1408157"/>
    <lineage>
        <taxon>Eukaryota</taxon>
        <taxon>Fungi</taxon>
        <taxon>Dikarya</taxon>
        <taxon>Ascomycota</taxon>
        <taxon>Pezizomycotina</taxon>
        <taxon>Sordariomycetes</taxon>
        <taxon>Sordariomycetidae</taxon>
        <taxon>Coniochaetales</taxon>
        <taxon>Coniochaetaceae</taxon>
        <taxon>Coniochaeta</taxon>
    </lineage>
</organism>
<accession>A0A1J7IVG7</accession>
<evidence type="ECO:0000256" key="1">
    <source>
        <dbReference type="SAM" id="MobiDB-lite"/>
    </source>
</evidence>